<evidence type="ECO:0000313" key="2">
    <source>
        <dbReference type="EMBL" id="ADP71586.1"/>
    </source>
</evidence>
<dbReference type="STRING" id="648757.Rvan_2362"/>
<proteinExistence type="predicted"/>
<gene>
    <name evidence="2" type="ordered locus">Rvan_2362</name>
</gene>
<reference evidence="3" key="1">
    <citation type="journal article" date="2011" name="J. Bacteriol.">
        <title>Genome sequences of eight morphologically diverse alphaproteobacteria.</title>
        <authorList>
            <consortium name="US DOE Joint Genome Institute"/>
            <person name="Brown P.J."/>
            <person name="Kysela D.T."/>
            <person name="Buechlein A."/>
            <person name="Hemmerich C."/>
            <person name="Brun Y.V."/>
        </authorList>
    </citation>
    <scope>NUCLEOTIDE SEQUENCE [LARGE SCALE GENOMIC DNA]</scope>
    <source>
        <strain evidence="3">ATCC 17100 / ATH 3.1.1 / DSM 162 / LMG 4299</strain>
    </source>
</reference>
<dbReference type="KEGG" id="rva:Rvan_2362"/>
<evidence type="ECO:0008006" key="4">
    <source>
        <dbReference type="Google" id="ProtNLM"/>
    </source>
</evidence>
<dbReference type="EMBL" id="CP002292">
    <property type="protein sequence ID" value="ADP71586.1"/>
    <property type="molecule type" value="Genomic_DNA"/>
</dbReference>
<dbReference type="InterPro" id="IPR007420">
    <property type="entry name" value="DUF465"/>
</dbReference>
<keyword evidence="3" id="KW-1185">Reference proteome</keyword>
<feature type="coiled-coil region" evidence="1">
    <location>
        <begin position="34"/>
        <end position="82"/>
    </location>
</feature>
<dbReference type="InterPro" id="IPR038444">
    <property type="entry name" value="DUF465_sf"/>
</dbReference>
<dbReference type="HOGENOM" id="CLU_175516_1_0_5"/>
<evidence type="ECO:0000313" key="3">
    <source>
        <dbReference type="Proteomes" id="UP000001399"/>
    </source>
</evidence>
<evidence type="ECO:0000256" key="1">
    <source>
        <dbReference type="SAM" id="Coils"/>
    </source>
</evidence>
<name>E3I4K4_RHOVT</name>
<sequence>MMKFVSDFSGPSIFGVIPGGLMNTADDGGVRQKLAQLRQEHRDLDDAIKALECAPDRDQLRLTRLKKRKLSLKDKIARFEDQLLPDIIA</sequence>
<protein>
    <recommendedName>
        <fullName evidence="4">DUF465 domain-containing protein</fullName>
    </recommendedName>
</protein>
<dbReference type="Gene3D" id="6.10.280.50">
    <property type="match status" value="1"/>
</dbReference>
<accession>E3I4K4</accession>
<dbReference type="AlphaFoldDB" id="E3I4K4"/>
<dbReference type="Pfam" id="PF04325">
    <property type="entry name" value="DUF465"/>
    <property type="match status" value="1"/>
</dbReference>
<dbReference type="Proteomes" id="UP000001399">
    <property type="component" value="Chromosome"/>
</dbReference>
<keyword evidence="1" id="KW-0175">Coiled coil</keyword>
<dbReference type="eggNOG" id="COG5481">
    <property type="taxonomic scope" value="Bacteria"/>
</dbReference>
<organism evidence="2 3">
    <name type="scientific">Rhodomicrobium vannielii (strain ATCC 17100 / DSM 162 / LMG 4299 / NCIMB 10020 / ATH 3.1.1)</name>
    <dbReference type="NCBI Taxonomy" id="648757"/>
    <lineage>
        <taxon>Bacteria</taxon>
        <taxon>Pseudomonadati</taxon>
        <taxon>Pseudomonadota</taxon>
        <taxon>Alphaproteobacteria</taxon>
        <taxon>Hyphomicrobiales</taxon>
        <taxon>Hyphomicrobiaceae</taxon>
        <taxon>Rhodomicrobium</taxon>
    </lineage>
</organism>